<comment type="caution">
    <text evidence="9">The sequence shown here is derived from an EMBL/GenBank/DDBJ whole genome shotgun (WGS) entry which is preliminary data.</text>
</comment>
<dbReference type="AlphaFoldDB" id="A0A835MC53"/>
<feature type="non-terminal residue" evidence="9">
    <location>
        <position position="492"/>
    </location>
</feature>
<evidence type="ECO:0000256" key="7">
    <source>
        <dbReference type="SAM" id="Phobius"/>
    </source>
</evidence>
<dbReference type="PANTHER" id="PTHR12770">
    <property type="entry name" value="RUS1 FAMILY PROTEIN C16ORF58"/>
    <property type="match status" value="1"/>
</dbReference>
<dbReference type="InterPro" id="IPR023395">
    <property type="entry name" value="MCP_dom_sf"/>
</dbReference>
<feature type="repeat" description="Solcar" evidence="6">
    <location>
        <begin position="208"/>
        <end position="312"/>
    </location>
</feature>
<feature type="transmembrane region" description="Helical" evidence="7">
    <location>
        <begin position="164"/>
        <end position="183"/>
    </location>
</feature>
<comment type="similarity">
    <text evidence="2">Belongs to the RUS1 family.</text>
</comment>
<evidence type="ECO:0000256" key="5">
    <source>
        <dbReference type="ARBA" id="ARBA00023136"/>
    </source>
</evidence>
<evidence type="ECO:0000259" key="8">
    <source>
        <dbReference type="Pfam" id="PF04884"/>
    </source>
</evidence>
<keyword evidence="3 6" id="KW-0812">Transmembrane</keyword>
<organism evidence="9 10">
    <name type="scientific">Coptis chinensis</name>
    <dbReference type="NCBI Taxonomy" id="261450"/>
    <lineage>
        <taxon>Eukaryota</taxon>
        <taxon>Viridiplantae</taxon>
        <taxon>Streptophyta</taxon>
        <taxon>Embryophyta</taxon>
        <taxon>Tracheophyta</taxon>
        <taxon>Spermatophyta</taxon>
        <taxon>Magnoliopsida</taxon>
        <taxon>Ranunculales</taxon>
        <taxon>Ranunculaceae</taxon>
        <taxon>Coptidoideae</taxon>
        <taxon>Coptis</taxon>
    </lineage>
</organism>
<keyword evidence="4 7" id="KW-1133">Transmembrane helix</keyword>
<dbReference type="Pfam" id="PF04884">
    <property type="entry name" value="UVB_sens_prot"/>
    <property type="match status" value="1"/>
</dbReference>
<evidence type="ECO:0000256" key="6">
    <source>
        <dbReference type="PROSITE-ProRule" id="PRU00282"/>
    </source>
</evidence>
<sequence>RELQKRLGYTFSDVNIQKDLSKQPNDYEASVAPETEVCAPPGAGQKNIAMVTVLHEGYQLTHKDIGKTAKPVLNIMHDAVKAFELLKELREADYHKDVNKSRNREVVYLFESGPHWDVTLIEGFPTSVTPDYVTFQIWDSLQALLSAIGVGEKSATVIGVMFQWFLRDFTGMLGGILFTFYQGSSLDSNAKMWRLVSDLMNDLVIFQSLIIFFFVPGDTLGSFIYVPCEVMKQRMQVQGTKSSWSSSAVKGTVCQKSGSQMYAYYTGMFQAGGSIFREQGLRGLYAGYWSTLARDIPFTGLMFSKPRGFKTGCLAIVIDGHAWEKASNVEELYHNGLPYGIMILSCHRYNGLFRGSVPRIRWCIPASALTFMAVEFLRDHFNGVLHEVANLSIEKKGSTLRKTMSIVGSMMRELQKRLGYTFSDVNLTFRSCFARSKALHAGILRPNDYEASVASETEVGGSASYVPEFGSEFVFNAPARFVALLRCQWMIG</sequence>
<dbReference type="Gene3D" id="1.50.40.10">
    <property type="entry name" value="Mitochondrial carrier domain"/>
    <property type="match status" value="1"/>
</dbReference>
<protein>
    <recommendedName>
        <fullName evidence="8">Protein root UVB sensitive/RUS domain-containing protein</fullName>
    </recommendedName>
</protein>
<dbReference type="EMBL" id="JADFTS010000001">
    <property type="protein sequence ID" value="KAF9624217.1"/>
    <property type="molecule type" value="Genomic_DNA"/>
</dbReference>
<accession>A0A835MC53</accession>
<dbReference type="InterPro" id="IPR018108">
    <property type="entry name" value="MCP_transmembrane"/>
</dbReference>
<feature type="domain" description="Protein root UVB sensitive/RUS" evidence="8">
    <location>
        <begin position="118"/>
        <end position="235"/>
    </location>
</feature>
<evidence type="ECO:0000313" key="9">
    <source>
        <dbReference type="EMBL" id="KAF9624217.1"/>
    </source>
</evidence>
<evidence type="ECO:0000256" key="4">
    <source>
        <dbReference type="ARBA" id="ARBA00022989"/>
    </source>
</evidence>
<dbReference type="OrthoDB" id="415315at2759"/>
<reference evidence="9 10" key="1">
    <citation type="submission" date="2020-10" db="EMBL/GenBank/DDBJ databases">
        <title>The Coptis chinensis genome and diversification of protoberbering-type alkaloids.</title>
        <authorList>
            <person name="Wang B."/>
            <person name="Shu S."/>
            <person name="Song C."/>
            <person name="Liu Y."/>
        </authorList>
    </citation>
    <scope>NUCLEOTIDE SEQUENCE [LARGE SCALE GENOMIC DNA]</scope>
    <source>
        <strain evidence="9">HL-2020</strain>
        <tissue evidence="9">Leaf</tissue>
    </source>
</reference>
<dbReference type="GO" id="GO:0016020">
    <property type="term" value="C:membrane"/>
    <property type="evidence" value="ECO:0007669"/>
    <property type="project" value="UniProtKB-SubCell"/>
</dbReference>
<evidence type="ECO:0000256" key="3">
    <source>
        <dbReference type="ARBA" id="ARBA00022692"/>
    </source>
</evidence>
<keyword evidence="5 6" id="KW-0472">Membrane</keyword>
<dbReference type="SUPFAM" id="SSF103506">
    <property type="entry name" value="Mitochondrial carrier"/>
    <property type="match status" value="1"/>
</dbReference>
<dbReference type="InterPro" id="IPR054549">
    <property type="entry name" value="UVB_sens_RUS_dom"/>
</dbReference>
<dbReference type="InterPro" id="IPR006968">
    <property type="entry name" value="RUS_fam"/>
</dbReference>
<keyword evidence="10" id="KW-1185">Reference proteome</keyword>
<dbReference type="PROSITE" id="PS50920">
    <property type="entry name" value="SOLCAR"/>
    <property type="match status" value="1"/>
</dbReference>
<dbReference type="Proteomes" id="UP000631114">
    <property type="component" value="Unassembled WGS sequence"/>
</dbReference>
<evidence type="ECO:0000256" key="2">
    <source>
        <dbReference type="ARBA" id="ARBA00007558"/>
    </source>
</evidence>
<proteinExistence type="inferred from homology"/>
<evidence type="ECO:0000313" key="10">
    <source>
        <dbReference type="Proteomes" id="UP000631114"/>
    </source>
</evidence>
<dbReference type="PANTHER" id="PTHR12770:SF31">
    <property type="entry name" value="RUS FAMILY MEMBER 1"/>
    <property type="match status" value="1"/>
</dbReference>
<comment type="subcellular location">
    <subcellularLocation>
        <location evidence="1">Membrane</location>
        <topology evidence="1">Multi-pass membrane protein</topology>
    </subcellularLocation>
</comment>
<name>A0A835MC53_9MAGN</name>
<gene>
    <name evidence="9" type="ORF">IFM89_008155</name>
</gene>
<evidence type="ECO:0000256" key="1">
    <source>
        <dbReference type="ARBA" id="ARBA00004141"/>
    </source>
</evidence>
<feature type="transmembrane region" description="Helical" evidence="7">
    <location>
        <begin position="203"/>
        <end position="226"/>
    </location>
</feature>